<dbReference type="Pfam" id="PF02673">
    <property type="entry name" value="BacA"/>
    <property type="match status" value="1"/>
</dbReference>
<organism evidence="18 19">
    <name type="scientific">Paenibacillus polygoni</name>
    <dbReference type="NCBI Taxonomy" id="3050112"/>
    <lineage>
        <taxon>Bacteria</taxon>
        <taxon>Bacillati</taxon>
        <taxon>Bacillota</taxon>
        <taxon>Bacilli</taxon>
        <taxon>Bacillales</taxon>
        <taxon>Paenibacillaceae</taxon>
        <taxon>Paenibacillus</taxon>
    </lineage>
</organism>
<evidence type="ECO:0000256" key="13">
    <source>
        <dbReference type="ARBA" id="ARBA00023316"/>
    </source>
</evidence>
<feature type="transmembrane region" description="Helical" evidence="17">
    <location>
        <begin position="252"/>
        <end position="270"/>
    </location>
</feature>
<evidence type="ECO:0000256" key="16">
    <source>
        <dbReference type="ARBA" id="ARBA00047594"/>
    </source>
</evidence>
<evidence type="ECO:0000256" key="14">
    <source>
        <dbReference type="ARBA" id="ARBA00032707"/>
    </source>
</evidence>
<comment type="catalytic activity">
    <reaction evidence="16 17">
        <text>di-trans,octa-cis-undecaprenyl diphosphate + H2O = di-trans,octa-cis-undecaprenyl phosphate + phosphate + H(+)</text>
        <dbReference type="Rhea" id="RHEA:28094"/>
        <dbReference type="ChEBI" id="CHEBI:15377"/>
        <dbReference type="ChEBI" id="CHEBI:15378"/>
        <dbReference type="ChEBI" id="CHEBI:43474"/>
        <dbReference type="ChEBI" id="CHEBI:58405"/>
        <dbReference type="ChEBI" id="CHEBI:60392"/>
        <dbReference type="EC" id="3.6.1.27"/>
    </reaction>
</comment>
<feature type="transmembrane region" description="Helical" evidence="17">
    <location>
        <begin position="154"/>
        <end position="170"/>
    </location>
</feature>
<evidence type="ECO:0000256" key="4">
    <source>
        <dbReference type="ARBA" id="ARBA00021581"/>
    </source>
</evidence>
<comment type="subcellular location">
    <subcellularLocation>
        <location evidence="1 17">Cell membrane</location>
        <topology evidence="1 17">Multi-pass membrane protein</topology>
    </subcellularLocation>
</comment>
<keyword evidence="13 17" id="KW-0961">Cell wall biogenesis/degradation</keyword>
<reference evidence="18 19" key="1">
    <citation type="submission" date="2023-06" db="EMBL/GenBank/DDBJ databases">
        <title>Paenibacillus polygonum sp. nov., an endophytic bacterium, isolated from Polygonum lapathifolium L. in Nanji Wetland National Nature Reserve, South of Poyang Lake, Jiangxi Province, China.</title>
        <authorList>
            <person name="Yu Z."/>
        </authorList>
    </citation>
    <scope>NUCLEOTIDE SEQUENCE [LARGE SCALE GENOMIC DNA]</scope>
    <source>
        <strain evidence="18 19">C31</strain>
    </source>
</reference>
<keyword evidence="12 17" id="KW-0046">Antibiotic resistance</keyword>
<feature type="transmembrane region" description="Helical" evidence="17">
    <location>
        <begin position="222"/>
        <end position="240"/>
    </location>
</feature>
<comment type="function">
    <text evidence="17">Catalyzes the dephosphorylation of undecaprenyl diphosphate (UPP). Confers resistance to bacitracin.</text>
</comment>
<name>A0ABY8X7Q9_9BACL</name>
<feature type="transmembrane region" description="Helical" evidence="17">
    <location>
        <begin position="114"/>
        <end position="134"/>
    </location>
</feature>
<dbReference type="InterPro" id="IPR003824">
    <property type="entry name" value="UppP"/>
</dbReference>
<evidence type="ECO:0000256" key="17">
    <source>
        <dbReference type="HAMAP-Rule" id="MF_01006"/>
    </source>
</evidence>
<keyword evidence="11 17" id="KW-0472">Membrane</keyword>
<evidence type="ECO:0000256" key="10">
    <source>
        <dbReference type="ARBA" id="ARBA00022989"/>
    </source>
</evidence>
<gene>
    <name evidence="18" type="primary">bacA</name>
    <name evidence="17" type="synonym">uppP</name>
    <name evidence="18" type="ORF">QPK24_20685</name>
</gene>
<comment type="miscellaneous">
    <text evidence="17">Bacitracin is thought to be involved in the inhibition of peptidoglycan synthesis by sequestering undecaprenyl diphosphate, thereby reducing the pool of lipid carrier available.</text>
</comment>
<dbReference type="NCBIfam" id="NF001390">
    <property type="entry name" value="PRK00281.1-4"/>
    <property type="match status" value="1"/>
</dbReference>
<comment type="similarity">
    <text evidence="2 17">Belongs to the UppP family.</text>
</comment>
<dbReference type="PANTHER" id="PTHR30622:SF3">
    <property type="entry name" value="UNDECAPRENYL-DIPHOSPHATASE"/>
    <property type="match status" value="1"/>
</dbReference>
<dbReference type="RefSeq" id="WP_285749473.1">
    <property type="nucleotide sequence ID" value="NZ_CP127162.1"/>
</dbReference>
<evidence type="ECO:0000313" key="18">
    <source>
        <dbReference type="EMBL" id="WIV21602.1"/>
    </source>
</evidence>
<feature type="transmembrane region" description="Helical" evidence="17">
    <location>
        <begin position="54"/>
        <end position="78"/>
    </location>
</feature>
<feature type="transmembrane region" description="Helical" evidence="17">
    <location>
        <begin position="190"/>
        <end position="210"/>
    </location>
</feature>
<sequence length="271" mass="29885">MERGQEVDIFSSIIMGIVEGLTEFLPVSSTGHMIITAHLLGLSTDQENVKTFEVVVQLGAVLAVVVLYWRTFVGFFTVKPGDRVMPRLNLLHIFLAMLPASITAVLFRDVIKQYLFGPTTVVYSLIAGGLLMIAAEKWHMKPTAQTVDDITYKQAFMIGLFQILALWPGFSRSGSTISGGLLARVSHTAAAEFTFLVSVPIMFGATALDLWKSADILSVKDIPYFAIGLLTSFCVGMLAIKTFLSLLKKWKLSTFAYYRFGLALVLLFIIL</sequence>
<keyword evidence="7 17" id="KW-0378">Hydrolase</keyword>
<evidence type="ECO:0000256" key="11">
    <source>
        <dbReference type="ARBA" id="ARBA00023136"/>
    </source>
</evidence>
<evidence type="ECO:0000256" key="3">
    <source>
        <dbReference type="ARBA" id="ARBA00012374"/>
    </source>
</evidence>
<keyword evidence="9 17" id="KW-0573">Peptidoglycan synthesis</keyword>
<evidence type="ECO:0000256" key="9">
    <source>
        <dbReference type="ARBA" id="ARBA00022984"/>
    </source>
</evidence>
<keyword evidence="10 17" id="KW-1133">Transmembrane helix</keyword>
<keyword evidence="6 17" id="KW-0812">Transmembrane</keyword>
<proteinExistence type="inferred from homology"/>
<dbReference type="Proteomes" id="UP001236415">
    <property type="component" value="Chromosome"/>
</dbReference>
<feature type="transmembrane region" description="Helical" evidence="17">
    <location>
        <begin position="90"/>
        <end position="107"/>
    </location>
</feature>
<dbReference type="NCBIfam" id="NF001388">
    <property type="entry name" value="PRK00281.1-1"/>
    <property type="match status" value="1"/>
</dbReference>
<protein>
    <recommendedName>
        <fullName evidence="4 17">Undecaprenyl-diphosphatase</fullName>
        <ecNumber evidence="3 17">3.6.1.27</ecNumber>
    </recommendedName>
    <alternativeName>
        <fullName evidence="15 17">Bacitracin resistance protein</fullName>
    </alternativeName>
    <alternativeName>
        <fullName evidence="14 17">Undecaprenyl pyrophosphate phosphatase</fullName>
    </alternativeName>
</protein>
<dbReference type="NCBIfam" id="TIGR00753">
    <property type="entry name" value="undec_PP_bacA"/>
    <property type="match status" value="1"/>
</dbReference>
<evidence type="ECO:0000256" key="12">
    <source>
        <dbReference type="ARBA" id="ARBA00023251"/>
    </source>
</evidence>
<dbReference type="NCBIfam" id="NF001389">
    <property type="entry name" value="PRK00281.1-2"/>
    <property type="match status" value="1"/>
</dbReference>
<accession>A0ABY8X7Q9</accession>
<keyword evidence="5 17" id="KW-1003">Cell membrane</keyword>
<evidence type="ECO:0000256" key="8">
    <source>
        <dbReference type="ARBA" id="ARBA00022960"/>
    </source>
</evidence>
<evidence type="ECO:0000256" key="15">
    <source>
        <dbReference type="ARBA" id="ARBA00032932"/>
    </source>
</evidence>
<dbReference type="GO" id="GO:0050380">
    <property type="term" value="F:undecaprenyl-diphosphatase activity"/>
    <property type="evidence" value="ECO:0007669"/>
    <property type="project" value="UniProtKB-EC"/>
</dbReference>
<evidence type="ECO:0000313" key="19">
    <source>
        <dbReference type="Proteomes" id="UP001236415"/>
    </source>
</evidence>
<evidence type="ECO:0000256" key="5">
    <source>
        <dbReference type="ARBA" id="ARBA00022475"/>
    </source>
</evidence>
<evidence type="ECO:0000256" key="6">
    <source>
        <dbReference type="ARBA" id="ARBA00022692"/>
    </source>
</evidence>
<keyword evidence="19" id="KW-1185">Reference proteome</keyword>
<evidence type="ECO:0000256" key="7">
    <source>
        <dbReference type="ARBA" id="ARBA00022801"/>
    </source>
</evidence>
<dbReference type="EMBL" id="CP127162">
    <property type="protein sequence ID" value="WIV21602.1"/>
    <property type="molecule type" value="Genomic_DNA"/>
</dbReference>
<keyword evidence="8 17" id="KW-0133">Cell shape</keyword>
<dbReference type="EC" id="3.6.1.27" evidence="3 17"/>
<dbReference type="PANTHER" id="PTHR30622">
    <property type="entry name" value="UNDECAPRENYL-DIPHOSPHATASE"/>
    <property type="match status" value="1"/>
</dbReference>
<evidence type="ECO:0000256" key="1">
    <source>
        <dbReference type="ARBA" id="ARBA00004651"/>
    </source>
</evidence>
<evidence type="ECO:0000256" key="2">
    <source>
        <dbReference type="ARBA" id="ARBA00010621"/>
    </source>
</evidence>
<dbReference type="HAMAP" id="MF_01006">
    <property type="entry name" value="Undec_diphosphatase"/>
    <property type="match status" value="1"/>
</dbReference>
<feature type="transmembrane region" description="Helical" evidence="17">
    <location>
        <begin position="24"/>
        <end position="42"/>
    </location>
</feature>